<dbReference type="GO" id="GO:0019843">
    <property type="term" value="F:rRNA binding"/>
    <property type="evidence" value="ECO:0007669"/>
    <property type="project" value="UniProtKB-UniRule"/>
</dbReference>
<evidence type="ECO:0000256" key="10">
    <source>
        <dbReference type="SAM" id="MobiDB-lite"/>
    </source>
</evidence>
<keyword evidence="4 8" id="KW-0694">RNA-binding</keyword>
<feature type="compositionally biased region" description="Low complexity" evidence="10">
    <location>
        <begin position="297"/>
        <end position="311"/>
    </location>
</feature>
<sequence>MADDKKTENAEAETKAAEATEAKATEAKATEAKADEAKPVEIDQPASAETDHGVKEEPVIASEGSTPTPTTASTEAADNQSAAAGDPAQPRTRENARGGRDGGRGGRDNRGGGGRGRGGRDDRRGGRGRNDDDGEELIEKLVHINRVSKTVKGGKRFGFAALVVVGDGQGRVGFGHGKAREVPEAINKATAAAKKKMVRVPLKEGRTLHHDGNGRFGAGKVTIRTAPPGTGIIAGGPMRAVFESLGVSDVVTKSVGTSNPYNMIRATFEALTDQTSPKSVAQRRGKKVADLLGRGGASEAEAAADAAAVTE</sequence>
<dbReference type="PROSITE" id="PS50881">
    <property type="entry name" value="S5_DSRBD"/>
    <property type="match status" value="1"/>
</dbReference>
<evidence type="ECO:0000313" key="12">
    <source>
        <dbReference type="EMBL" id="ANU07631.1"/>
    </source>
</evidence>
<comment type="function">
    <text evidence="8">With S4 and S12 plays an important role in translational accuracy.</text>
</comment>
<dbReference type="SUPFAM" id="SSF54211">
    <property type="entry name" value="Ribosomal protein S5 domain 2-like"/>
    <property type="match status" value="1"/>
</dbReference>
<dbReference type="Pfam" id="PF00333">
    <property type="entry name" value="Ribosomal_S5"/>
    <property type="match status" value="1"/>
</dbReference>
<organism evidence="12 13">
    <name type="scientific">Paraurantiacibacter namhicola</name>
    <dbReference type="NCBI Taxonomy" id="645517"/>
    <lineage>
        <taxon>Bacteria</taxon>
        <taxon>Pseudomonadati</taxon>
        <taxon>Pseudomonadota</taxon>
        <taxon>Alphaproteobacteria</taxon>
        <taxon>Sphingomonadales</taxon>
        <taxon>Erythrobacteraceae</taxon>
        <taxon>Paraurantiacibacter</taxon>
    </lineage>
</organism>
<dbReference type="PANTHER" id="PTHR48277:SF1">
    <property type="entry name" value="MITOCHONDRIAL RIBOSOMAL PROTEIN S5"/>
    <property type="match status" value="1"/>
</dbReference>
<dbReference type="InterPro" id="IPR005712">
    <property type="entry name" value="Ribosomal_uS5_bac-type"/>
</dbReference>
<feature type="compositionally biased region" description="Low complexity" evidence="10">
    <location>
        <begin position="61"/>
        <end position="77"/>
    </location>
</feature>
<dbReference type="FunFam" id="3.30.230.10:FF:000002">
    <property type="entry name" value="30S ribosomal protein S5"/>
    <property type="match status" value="1"/>
</dbReference>
<dbReference type="GO" id="GO:0003735">
    <property type="term" value="F:structural constituent of ribosome"/>
    <property type="evidence" value="ECO:0007669"/>
    <property type="project" value="UniProtKB-UniRule"/>
</dbReference>
<evidence type="ECO:0000256" key="7">
    <source>
        <dbReference type="ARBA" id="ARBA00035255"/>
    </source>
</evidence>
<dbReference type="STRING" id="645517.A6F65_01325"/>
<feature type="compositionally biased region" description="Basic and acidic residues" evidence="10">
    <location>
        <begin position="91"/>
        <end position="110"/>
    </location>
</feature>
<accession>A0A1C7D8I2</accession>
<evidence type="ECO:0000256" key="5">
    <source>
        <dbReference type="ARBA" id="ARBA00022980"/>
    </source>
</evidence>
<dbReference type="NCBIfam" id="TIGR01021">
    <property type="entry name" value="rpsE_bact"/>
    <property type="match status" value="1"/>
</dbReference>
<evidence type="ECO:0000256" key="3">
    <source>
        <dbReference type="ARBA" id="ARBA00022730"/>
    </source>
</evidence>
<evidence type="ECO:0000256" key="8">
    <source>
        <dbReference type="HAMAP-Rule" id="MF_01307"/>
    </source>
</evidence>
<dbReference type="Gene3D" id="3.30.230.10">
    <property type="match status" value="1"/>
</dbReference>
<feature type="domain" description="S5 DRBM" evidence="11">
    <location>
        <begin position="137"/>
        <end position="200"/>
    </location>
</feature>
<evidence type="ECO:0000256" key="6">
    <source>
        <dbReference type="ARBA" id="ARBA00023274"/>
    </source>
</evidence>
<dbReference type="Pfam" id="PF03719">
    <property type="entry name" value="Ribosomal_S5_C"/>
    <property type="match status" value="1"/>
</dbReference>
<dbReference type="GO" id="GO:0042254">
    <property type="term" value="P:ribosome biogenesis"/>
    <property type="evidence" value="ECO:0007669"/>
    <property type="project" value="UniProtKB-ARBA"/>
</dbReference>
<evidence type="ECO:0000256" key="9">
    <source>
        <dbReference type="RuleBase" id="RU003823"/>
    </source>
</evidence>
<dbReference type="HAMAP" id="MF_01307_B">
    <property type="entry name" value="Ribosomal_uS5_B"/>
    <property type="match status" value="1"/>
</dbReference>
<evidence type="ECO:0000256" key="4">
    <source>
        <dbReference type="ARBA" id="ARBA00022884"/>
    </source>
</evidence>
<evidence type="ECO:0000256" key="1">
    <source>
        <dbReference type="ARBA" id="ARBA00003093"/>
    </source>
</evidence>
<comment type="similarity">
    <text evidence="2 8 9">Belongs to the universal ribosomal protein uS5 family.</text>
</comment>
<dbReference type="GO" id="GO:0015935">
    <property type="term" value="C:small ribosomal subunit"/>
    <property type="evidence" value="ECO:0007669"/>
    <property type="project" value="InterPro"/>
</dbReference>
<keyword evidence="3 8" id="KW-0699">rRNA-binding</keyword>
<dbReference type="Proteomes" id="UP000092698">
    <property type="component" value="Chromosome"/>
</dbReference>
<dbReference type="AlphaFoldDB" id="A0A1C7D8I2"/>
<dbReference type="Gene3D" id="3.30.160.20">
    <property type="match status" value="1"/>
</dbReference>
<dbReference type="InterPro" id="IPR005324">
    <property type="entry name" value="Ribosomal_uS5_C"/>
</dbReference>
<dbReference type="KEGG" id="anh:A6F65_01325"/>
<keyword evidence="5 8" id="KW-0689">Ribosomal protein</keyword>
<dbReference type="InterPro" id="IPR013810">
    <property type="entry name" value="Ribosomal_uS5_N"/>
</dbReference>
<keyword evidence="13" id="KW-1185">Reference proteome</keyword>
<feature type="region of interest" description="Disordered" evidence="10">
    <location>
        <begin position="1"/>
        <end position="133"/>
    </location>
</feature>
<reference evidence="12 13" key="1">
    <citation type="submission" date="2016-07" db="EMBL/GenBank/DDBJ databases">
        <title>Complete genome sequence of Altererythrobacter namhicola JCM 16345T, containing esterase-encoding genes.</title>
        <authorList>
            <person name="Cheng H."/>
            <person name="Wu Y.-H."/>
            <person name="Jian S.-L."/>
            <person name="Huo Y.-Y."/>
            <person name="Wang C.-S."/>
            <person name="Xu X.-W."/>
        </authorList>
    </citation>
    <scope>NUCLEOTIDE SEQUENCE [LARGE SCALE GENOMIC DNA]</scope>
    <source>
        <strain evidence="12 13">JCM 16345</strain>
    </source>
</reference>
<dbReference type="GO" id="GO:0005737">
    <property type="term" value="C:cytoplasm"/>
    <property type="evidence" value="ECO:0007669"/>
    <property type="project" value="UniProtKB-ARBA"/>
</dbReference>
<dbReference type="SUPFAM" id="SSF54768">
    <property type="entry name" value="dsRNA-binding domain-like"/>
    <property type="match status" value="1"/>
</dbReference>
<dbReference type="EMBL" id="CP016545">
    <property type="protein sequence ID" value="ANU07631.1"/>
    <property type="molecule type" value="Genomic_DNA"/>
</dbReference>
<comment type="function">
    <text evidence="1 8">Located at the back of the 30S subunit body where it stabilizes the conformation of the head with respect to the body.</text>
</comment>
<feature type="compositionally biased region" description="Basic and acidic residues" evidence="10">
    <location>
        <begin position="49"/>
        <end position="58"/>
    </location>
</feature>
<dbReference type="InterPro" id="IPR014721">
    <property type="entry name" value="Ribsml_uS5_D2-typ_fold_subgr"/>
</dbReference>
<dbReference type="InterPro" id="IPR020568">
    <property type="entry name" value="Ribosomal_Su5_D2-typ_SF"/>
</dbReference>
<gene>
    <name evidence="8 12" type="primary">rpsE</name>
    <name evidence="12" type="ORF">A6F65_01325</name>
</gene>
<feature type="compositionally biased region" description="Basic and acidic residues" evidence="10">
    <location>
        <begin position="118"/>
        <end position="133"/>
    </location>
</feature>
<dbReference type="PATRIC" id="fig|645517.4.peg.1317"/>
<evidence type="ECO:0000313" key="13">
    <source>
        <dbReference type="Proteomes" id="UP000092698"/>
    </source>
</evidence>
<dbReference type="GO" id="GO:0006412">
    <property type="term" value="P:translation"/>
    <property type="evidence" value="ECO:0007669"/>
    <property type="project" value="UniProtKB-UniRule"/>
</dbReference>
<dbReference type="InterPro" id="IPR000851">
    <property type="entry name" value="Ribosomal_uS5"/>
</dbReference>
<dbReference type="PANTHER" id="PTHR48277">
    <property type="entry name" value="MITOCHONDRIAL RIBOSOMAL PROTEIN S5"/>
    <property type="match status" value="1"/>
</dbReference>
<feature type="compositionally biased region" description="Basic and acidic residues" evidence="10">
    <location>
        <begin position="1"/>
        <end position="41"/>
    </location>
</feature>
<comment type="domain">
    <text evidence="8">The N-terminal domain interacts with the head of the 30S subunit; the C-terminal domain interacts with the body and contacts protein S4. The interaction surface between S4 and S5 is involved in control of translational fidelity.</text>
</comment>
<dbReference type="PROSITE" id="PS00585">
    <property type="entry name" value="RIBOSOMAL_S5"/>
    <property type="match status" value="1"/>
</dbReference>
<feature type="region of interest" description="Disordered" evidence="10">
    <location>
        <begin position="292"/>
        <end position="311"/>
    </location>
</feature>
<keyword evidence="6 8" id="KW-0687">Ribonucleoprotein</keyword>
<evidence type="ECO:0000256" key="2">
    <source>
        <dbReference type="ARBA" id="ARBA00008945"/>
    </source>
</evidence>
<name>A0A1C7D8I2_9SPHN</name>
<proteinExistence type="inferred from homology"/>
<dbReference type="InterPro" id="IPR018192">
    <property type="entry name" value="Ribosomal_uS5_N_CS"/>
</dbReference>
<protein>
    <recommendedName>
        <fullName evidence="7 8">Small ribosomal subunit protein uS5</fullName>
    </recommendedName>
</protein>
<evidence type="ECO:0000259" key="11">
    <source>
        <dbReference type="PROSITE" id="PS50881"/>
    </source>
</evidence>
<comment type="subunit">
    <text evidence="8">Part of the 30S ribosomal subunit. Contacts proteins S4 and S8.</text>
</comment>
<dbReference type="FunFam" id="3.30.160.20:FF:000001">
    <property type="entry name" value="30S ribosomal protein S5"/>
    <property type="match status" value="1"/>
</dbReference>